<protein>
    <submittedName>
        <fullName evidence="1">Uncharacterized protein</fullName>
    </submittedName>
</protein>
<evidence type="ECO:0000313" key="2">
    <source>
        <dbReference type="Proteomes" id="UP001208570"/>
    </source>
</evidence>
<organism evidence="1 2">
    <name type="scientific">Paralvinella palmiformis</name>
    <dbReference type="NCBI Taxonomy" id="53620"/>
    <lineage>
        <taxon>Eukaryota</taxon>
        <taxon>Metazoa</taxon>
        <taxon>Spiralia</taxon>
        <taxon>Lophotrochozoa</taxon>
        <taxon>Annelida</taxon>
        <taxon>Polychaeta</taxon>
        <taxon>Sedentaria</taxon>
        <taxon>Canalipalpata</taxon>
        <taxon>Terebellida</taxon>
        <taxon>Terebelliformia</taxon>
        <taxon>Alvinellidae</taxon>
        <taxon>Paralvinella</taxon>
    </lineage>
</organism>
<accession>A0AAD9J9I2</accession>
<proteinExistence type="predicted"/>
<dbReference type="InterPro" id="IPR052654">
    <property type="entry name" value="CS_Sulfotransferase"/>
</dbReference>
<dbReference type="GO" id="GO:0019319">
    <property type="term" value="P:hexose biosynthetic process"/>
    <property type="evidence" value="ECO:0007669"/>
    <property type="project" value="TreeGrafter"/>
</dbReference>
<dbReference type="SUPFAM" id="SSF52540">
    <property type="entry name" value="P-loop containing nucleoside triphosphate hydrolases"/>
    <property type="match status" value="1"/>
</dbReference>
<dbReference type="PANTHER" id="PTHR15723:SF0">
    <property type="entry name" value="CARBOHYDRATE SULFOTRANSFERASE 15"/>
    <property type="match status" value="1"/>
</dbReference>
<reference evidence="1" key="1">
    <citation type="journal article" date="2023" name="Mol. Biol. Evol.">
        <title>Third-Generation Sequencing Reveals the Adaptive Role of the Epigenome in Three Deep-Sea Polychaetes.</title>
        <authorList>
            <person name="Perez M."/>
            <person name="Aroh O."/>
            <person name="Sun Y."/>
            <person name="Lan Y."/>
            <person name="Juniper S.K."/>
            <person name="Young C.R."/>
            <person name="Angers B."/>
            <person name="Qian P.Y."/>
        </authorList>
    </citation>
    <scope>NUCLEOTIDE SEQUENCE</scope>
    <source>
        <strain evidence="1">P08H-3</strain>
    </source>
</reference>
<dbReference type="AlphaFoldDB" id="A0AAD9J9I2"/>
<dbReference type="GO" id="GO:0050659">
    <property type="term" value="F:N-acetylgalactosamine 4-sulfate 6-O-sulfotransferase activity"/>
    <property type="evidence" value="ECO:0007669"/>
    <property type="project" value="TreeGrafter"/>
</dbReference>
<dbReference type="InterPro" id="IPR027417">
    <property type="entry name" value="P-loop_NTPase"/>
</dbReference>
<name>A0AAD9J9I2_9ANNE</name>
<dbReference type="PANTHER" id="PTHR15723">
    <property type="entry name" value="CARBOHYDRATE SULFOTRANSFERASE 15"/>
    <property type="match status" value="1"/>
</dbReference>
<dbReference type="Proteomes" id="UP001208570">
    <property type="component" value="Unassembled WGS sequence"/>
</dbReference>
<sequence>MKSGSINFKKWKGVTNIIGITAGVLYLCFRGQFVNTSFKFQQDVPVFKWGDTSNRIGTVGENKPRYQNASTKYASSKYKINKDYFSMHVSENDIEAFSVNLPRTLPNFKNPCWIEEVPANFSYFTDSFYYKLYLMYPDKRQWNQWGAVLANMQALIDRRKKDSREGRGWRIRCFPYFFLIGFTKCGTTDFFAALSFLPEFIRSMIKEPHYWHKYRLEYKAQKKGVTFPKTTLSDYLDLFDEAAEEIRQHTILEEDGDAYHPGVVGDLDPKTIWCYPKWKYIDGNVEDDGPKTLSHFKFFSAKTNNTVRPMEYHDGILLLIKRLESCFGQRKMRTCIYEALVVPKYDLIKKKKRKRKTKIRKKDW</sequence>
<keyword evidence="2" id="KW-1185">Reference proteome</keyword>
<dbReference type="EMBL" id="JAODUP010000487">
    <property type="protein sequence ID" value="KAK2148697.1"/>
    <property type="molecule type" value="Genomic_DNA"/>
</dbReference>
<comment type="caution">
    <text evidence="1">The sequence shown here is derived from an EMBL/GenBank/DDBJ whole genome shotgun (WGS) entry which is preliminary data.</text>
</comment>
<gene>
    <name evidence="1" type="ORF">LSH36_487g05051</name>
</gene>
<dbReference type="Gene3D" id="3.40.50.300">
    <property type="entry name" value="P-loop containing nucleotide triphosphate hydrolases"/>
    <property type="match status" value="1"/>
</dbReference>
<evidence type="ECO:0000313" key="1">
    <source>
        <dbReference type="EMBL" id="KAK2148697.1"/>
    </source>
</evidence>